<dbReference type="InterPro" id="IPR043129">
    <property type="entry name" value="ATPase_NBD"/>
</dbReference>
<keyword evidence="10" id="KW-1185">Reference proteome</keyword>
<dbReference type="RefSeq" id="WP_095674921.1">
    <property type="nucleotide sequence ID" value="NZ_CP016774.1"/>
</dbReference>
<evidence type="ECO:0000256" key="2">
    <source>
        <dbReference type="ARBA" id="ARBA00012323"/>
    </source>
</evidence>
<dbReference type="PROSITE" id="PS01125">
    <property type="entry name" value="ROK"/>
    <property type="match status" value="1"/>
</dbReference>
<evidence type="ECO:0000256" key="3">
    <source>
        <dbReference type="ARBA" id="ARBA00014701"/>
    </source>
</evidence>
<dbReference type="PANTHER" id="PTHR18964">
    <property type="entry name" value="ROK (REPRESSOR, ORF, KINASE) FAMILY"/>
    <property type="match status" value="1"/>
</dbReference>
<dbReference type="EMBL" id="CP016774">
    <property type="protein sequence ID" value="ASY17362.1"/>
    <property type="molecule type" value="Genomic_DNA"/>
</dbReference>
<keyword evidence="6" id="KW-0418">Kinase</keyword>
<dbReference type="InterPro" id="IPR049874">
    <property type="entry name" value="ROK_cs"/>
</dbReference>
<dbReference type="NCBIfam" id="TIGR00744">
    <property type="entry name" value="ROK_glcA_fam"/>
    <property type="match status" value="1"/>
</dbReference>
<accession>A0ABM6MEN0</accession>
<evidence type="ECO:0000256" key="4">
    <source>
        <dbReference type="ARBA" id="ARBA00022679"/>
    </source>
</evidence>
<organism evidence="9 10">
    <name type="scientific">Candidatus Planktophila versatilis</name>
    <dbReference type="NCBI Taxonomy" id="1884905"/>
    <lineage>
        <taxon>Bacteria</taxon>
        <taxon>Bacillati</taxon>
        <taxon>Actinomycetota</taxon>
        <taxon>Actinomycetes</taxon>
        <taxon>Candidatus Nanopelagicales</taxon>
        <taxon>Candidatus Nanopelagicaceae</taxon>
        <taxon>Candidatus Planktophila</taxon>
    </lineage>
</organism>
<dbReference type="PANTHER" id="PTHR18964:SF173">
    <property type="entry name" value="GLUCOKINASE"/>
    <property type="match status" value="1"/>
</dbReference>
<proteinExistence type="inferred from homology"/>
<reference evidence="9 10" key="1">
    <citation type="submission" date="2016-07" db="EMBL/GenBank/DDBJ databases">
        <title>High microdiversification within the ubiquitous acI lineage of Actinobacteria.</title>
        <authorList>
            <person name="Neuenschwander S.M."/>
            <person name="Salcher M."/>
            <person name="Ghai R."/>
            <person name="Pernthaler J."/>
        </authorList>
    </citation>
    <scope>NUCLEOTIDE SEQUENCE [LARGE SCALE GENOMIC DNA]</scope>
    <source>
        <strain evidence="9">MMS-IA-79</strain>
    </source>
</reference>
<keyword evidence="5" id="KW-0547">Nucleotide-binding</keyword>
<gene>
    <name evidence="9" type="ORF">A1sIA79_03895</name>
</gene>
<dbReference type="Pfam" id="PF00480">
    <property type="entry name" value="ROK"/>
    <property type="match status" value="1"/>
</dbReference>
<evidence type="ECO:0000256" key="7">
    <source>
        <dbReference type="ARBA" id="ARBA00022840"/>
    </source>
</evidence>
<evidence type="ECO:0000256" key="6">
    <source>
        <dbReference type="ARBA" id="ARBA00022777"/>
    </source>
</evidence>
<evidence type="ECO:0000256" key="5">
    <source>
        <dbReference type="ARBA" id="ARBA00022741"/>
    </source>
</evidence>
<dbReference type="Proteomes" id="UP000217177">
    <property type="component" value="Chromosome"/>
</dbReference>
<keyword evidence="7" id="KW-0067">ATP-binding</keyword>
<dbReference type="InterPro" id="IPR004654">
    <property type="entry name" value="ROK_glcA"/>
</dbReference>
<protein>
    <recommendedName>
        <fullName evidence="3">Glucokinase</fullName>
        <ecNumber evidence="2">2.7.1.2</ecNumber>
    </recommendedName>
    <alternativeName>
        <fullName evidence="8">Glucose kinase</fullName>
    </alternativeName>
</protein>
<dbReference type="EC" id="2.7.1.2" evidence="2"/>
<comment type="similarity">
    <text evidence="1">Belongs to the ROK (NagC/XylR) family.</text>
</comment>
<name>A0ABM6MEN0_9ACTN</name>
<sequence>MGYTVGIDIGGTKVLGGVVDETGALIKRARRDTPAEGGVALTQAIADVALELMKDSEIESVGVSVAAFISADRKTILATPNIKDWNGVNLDYELTSRIGLPVVIENDANSAAWGEFKFGAGRGKENILMLTVGTGIGGGIVVNSNLLRGSFGIAAEIGHLRIVPNGLLCGCGAYGCFEQYGSGTALLRHAREAIQAHPDRASNILNRGDGSIEGVKGSAITAAAGDGDELALSIFEITGDYIGAGIASLAVILDPEAVVIGGGVIDAGDILLNPIRTGMEKYMPFAGKHPHPQIIGAQLGNEAGLVGVADLARI</sequence>
<keyword evidence="4" id="KW-0808">Transferase</keyword>
<evidence type="ECO:0000313" key="9">
    <source>
        <dbReference type="EMBL" id="ASY17362.1"/>
    </source>
</evidence>
<evidence type="ECO:0000313" key="10">
    <source>
        <dbReference type="Proteomes" id="UP000217177"/>
    </source>
</evidence>
<dbReference type="CDD" id="cd24061">
    <property type="entry name" value="ASKHA_NBD_ROK_SgGLK-like"/>
    <property type="match status" value="1"/>
</dbReference>
<dbReference type="InterPro" id="IPR000600">
    <property type="entry name" value="ROK"/>
</dbReference>
<dbReference type="SUPFAM" id="SSF53067">
    <property type="entry name" value="Actin-like ATPase domain"/>
    <property type="match status" value="1"/>
</dbReference>
<evidence type="ECO:0000256" key="8">
    <source>
        <dbReference type="ARBA" id="ARBA00032386"/>
    </source>
</evidence>
<dbReference type="Gene3D" id="3.30.420.40">
    <property type="match status" value="2"/>
</dbReference>
<evidence type="ECO:0000256" key="1">
    <source>
        <dbReference type="ARBA" id="ARBA00006479"/>
    </source>
</evidence>